<dbReference type="InterPro" id="IPR038765">
    <property type="entry name" value="Papain-like_cys_pep_sf"/>
</dbReference>
<keyword evidence="6 7" id="KW-0788">Thiol protease</keyword>
<dbReference type="Proteomes" id="UP000504629">
    <property type="component" value="Unplaced"/>
</dbReference>
<keyword evidence="11" id="KW-1185">Reference proteome</keyword>
<dbReference type="PIRSF" id="PIRSF013503">
    <property type="entry name" value="Ubiquitin_thioesterase_Otubain"/>
    <property type="match status" value="1"/>
</dbReference>
<dbReference type="FunFam" id="1.20.1300.20:FF:000001">
    <property type="entry name" value="Ubiquitin thioesterase OTUB1"/>
    <property type="match status" value="1"/>
</dbReference>
<dbReference type="AlphaFoldDB" id="A0A6J2JPQ1"/>
<feature type="active site" evidence="8">
    <location>
        <position position="269"/>
    </location>
</feature>
<evidence type="ECO:0000256" key="8">
    <source>
        <dbReference type="PIRSR" id="PIRSR013503-1"/>
    </source>
</evidence>
<dbReference type="Gene3D" id="3.30.200.60">
    <property type="entry name" value="Peptidase C65 Otubain, subdomain 1"/>
    <property type="match status" value="1"/>
</dbReference>
<sequence length="275" mass="31926">MADDASSSSGITGNTVENSINQDELIMKQQREIEKEISETIPLVGEIEELQTLEKEYNEDPIYLLKVKDLSSKYKSIRRTRPDGNCFFRAFSYAYLERLLTDKQEYDKFYEIAKNSKDILVALGFSQFTVEDFYETFMEVIQRVGEHAGSTPDLIETVRMELHDKFNKQGYSDYIVVYLRLITSGQLQTDQEFYQNFIEGPRTVTEFCRQEVEPMYKESDHIHIIALSNALKVCVRVKYMDRGEGSQVIAHDFPEGSTPLVHLLYRPGHYDILYA</sequence>
<dbReference type="GO" id="GO:0005634">
    <property type="term" value="C:nucleus"/>
    <property type="evidence" value="ECO:0007669"/>
    <property type="project" value="TreeGrafter"/>
</dbReference>
<evidence type="ECO:0000256" key="3">
    <source>
        <dbReference type="ARBA" id="ARBA00022670"/>
    </source>
</evidence>
<dbReference type="OrthoDB" id="18915at2759"/>
<dbReference type="InterPro" id="IPR019400">
    <property type="entry name" value="Peptidase_C65_otubain"/>
</dbReference>
<feature type="domain" description="OTU" evidence="10">
    <location>
        <begin position="75"/>
        <end position="275"/>
    </location>
</feature>
<feature type="active site" evidence="8">
    <location>
        <position position="83"/>
    </location>
</feature>
<evidence type="ECO:0000256" key="7">
    <source>
        <dbReference type="PIRNR" id="PIRNR013503"/>
    </source>
</evidence>
<evidence type="ECO:0000313" key="11">
    <source>
        <dbReference type="Proteomes" id="UP000504629"/>
    </source>
</evidence>
<dbReference type="RefSeq" id="XP_028030982.1">
    <property type="nucleotide sequence ID" value="XM_028175181.1"/>
</dbReference>
<feature type="site" description="Interacts with free ubiquitin" evidence="9">
    <location>
        <position position="225"/>
    </location>
</feature>
<dbReference type="InterPro" id="IPR042468">
    <property type="entry name" value="Peptidase_C65_otubain_sub1"/>
</dbReference>
<reference evidence="12" key="1">
    <citation type="submission" date="2025-08" db="UniProtKB">
        <authorList>
            <consortium name="RefSeq"/>
        </authorList>
    </citation>
    <scope>IDENTIFICATION</scope>
    <source>
        <tissue evidence="12">Silk gland</tissue>
    </source>
</reference>
<evidence type="ECO:0000259" key="10">
    <source>
        <dbReference type="PROSITE" id="PS50802"/>
    </source>
</evidence>
<evidence type="ECO:0000256" key="5">
    <source>
        <dbReference type="ARBA" id="ARBA00022801"/>
    </source>
</evidence>
<evidence type="ECO:0000256" key="1">
    <source>
        <dbReference type="ARBA" id="ARBA00000707"/>
    </source>
</evidence>
<dbReference type="GO" id="GO:0071108">
    <property type="term" value="P:protein K48-linked deubiquitination"/>
    <property type="evidence" value="ECO:0007669"/>
    <property type="project" value="TreeGrafter"/>
</dbReference>
<feature type="site" description="Interacts with free ubiquitin" evidence="9">
    <location>
        <position position="270"/>
    </location>
</feature>
<dbReference type="PANTHER" id="PTHR12931:SF15">
    <property type="entry name" value="UBIQUITIN THIOESTERASE OTUBAIN-LIKE"/>
    <property type="match status" value="1"/>
</dbReference>
<dbReference type="PANTHER" id="PTHR12931">
    <property type="entry name" value="UBIQUITIN THIOLESTERASE PROTEIN OTUB"/>
    <property type="match status" value="1"/>
</dbReference>
<dbReference type="EC" id="3.4.19.12" evidence="7"/>
<dbReference type="SUPFAM" id="SSF54001">
    <property type="entry name" value="Cysteine proteinases"/>
    <property type="match status" value="1"/>
</dbReference>
<evidence type="ECO:0000256" key="6">
    <source>
        <dbReference type="ARBA" id="ARBA00022807"/>
    </source>
</evidence>
<organism evidence="11 12">
    <name type="scientific">Bombyx mandarina</name>
    <name type="common">Wild silk moth</name>
    <name type="synonym">Wild silkworm</name>
    <dbReference type="NCBI Taxonomy" id="7092"/>
    <lineage>
        <taxon>Eukaryota</taxon>
        <taxon>Metazoa</taxon>
        <taxon>Ecdysozoa</taxon>
        <taxon>Arthropoda</taxon>
        <taxon>Hexapoda</taxon>
        <taxon>Insecta</taxon>
        <taxon>Pterygota</taxon>
        <taxon>Neoptera</taxon>
        <taxon>Endopterygota</taxon>
        <taxon>Lepidoptera</taxon>
        <taxon>Glossata</taxon>
        <taxon>Ditrysia</taxon>
        <taxon>Bombycoidea</taxon>
        <taxon>Bombycidae</taxon>
        <taxon>Bombycinae</taxon>
        <taxon>Bombyx</taxon>
    </lineage>
</organism>
<feature type="site" description="Interacts with free ubiquitin" evidence="9">
    <location>
        <position position="241"/>
    </location>
</feature>
<evidence type="ECO:0000256" key="2">
    <source>
        <dbReference type="ARBA" id="ARBA00006579"/>
    </source>
</evidence>
<name>A0A6J2JPQ1_BOMMA</name>
<dbReference type="GO" id="GO:0043130">
    <property type="term" value="F:ubiquitin binding"/>
    <property type="evidence" value="ECO:0007669"/>
    <property type="project" value="UniProtKB-UniRule"/>
</dbReference>
<evidence type="ECO:0000256" key="4">
    <source>
        <dbReference type="ARBA" id="ARBA00022786"/>
    </source>
</evidence>
<dbReference type="GO" id="GO:0004843">
    <property type="term" value="F:cysteine-type deubiquitinase activity"/>
    <property type="evidence" value="ECO:0007669"/>
    <property type="project" value="UniProtKB-UniRule"/>
</dbReference>
<evidence type="ECO:0000313" key="12">
    <source>
        <dbReference type="RefSeq" id="XP_028030982.1"/>
    </source>
</evidence>
<dbReference type="Pfam" id="PF10275">
    <property type="entry name" value="Peptidase_C65"/>
    <property type="match status" value="1"/>
</dbReference>
<feature type="site" description="Interacts with free ubiquitin" evidence="9">
    <location>
        <position position="239"/>
    </location>
</feature>
<feature type="site" description="Interacts with free ubiquitin" evidence="9">
    <location>
        <position position="265"/>
    </location>
</feature>
<dbReference type="PROSITE" id="PS50802">
    <property type="entry name" value="OTU"/>
    <property type="match status" value="1"/>
</dbReference>
<dbReference type="KEGG" id="bman:114243623"/>
<gene>
    <name evidence="12" type="primary">LOC114243623</name>
</gene>
<dbReference type="InterPro" id="IPR042467">
    <property type="entry name" value="Peptidase_C65_otubain_sub2"/>
</dbReference>
<keyword evidence="3 7" id="KW-0645">Protease</keyword>
<feature type="active site" description="Nucleophile" evidence="8">
    <location>
        <position position="86"/>
    </location>
</feature>
<dbReference type="GO" id="GO:0006508">
    <property type="term" value="P:proteolysis"/>
    <property type="evidence" value="ECO:0007669"/>
    <property type="project" value="UniProtKB-KW"/>
</dbReference>
<dbReference type="InterPro" id="IPR003323">
    <property type="entry name" value="OTU_dom"/>
</dbReference>
<dbReference type="GeneID" id="114243623"/>
<dbReference type="CDD" id="cd22763">
    <property type="entry name" value="OTUB1"/>
    <property type="match status" value="1"/>
</dbReference>
<comment type="catalytic activity">
    <reaction evidence="1 7">
        <text>Thiol-dependent hydrolysis of ester, thioester, amide, peptide and isopeptide bonds formed by the C-terminal Gly of ubiquitin (a 76-residue protein attached to proteins as an intracellular targeting signal).</text>
        <dbReference type="EC" id="3.4.19.12"/>
    </reaction>
</comment>
<evidence type="ECO:0000256" key="9">
    <source>
        <dbReference type="PIRSR" id="PIRSR013503-2"/>
    </source>
</evidence>
<dbReference type="Gene3D" id="1.20.1300.20">
    <property type="entry name" value="Peptidase C65 Otubain, subdomain 2"/>
    <property type="match status" value="1"/>
</dbReference>
<accession>A0A6J2JPQ1</accession>
<keyword evidence="4 7" id="KW-0833">Ubl conjugation pathway</keyword>
<protein>
    <recommendedName>
        <fullName evidence="7">Ubiquitin thioesterase</fullName>
        <ecNumber evidence="7">3.4.19.12</ecNumber>
    </recommendedName>
</protein>
<proteinExistence type="inferred from homology"/>
<keyword evidence="5 7" id="KW-0378">Hydrolase</keyword>
<dbReference type="InterPro" id="IPR016615">
    <property type="entry name" value="Otubain"/>
</dbReference>
<comment type="similarity">
    <text evidence="2 7">Belongs to the peptidase C65 family.</text>
</comment>